<dbReference type="EMBL" id="CP056775">
    <property type="protein sequence ID" value="QRR02000.1"/>
    <property type="molecule type" value="Genomic_DNA"/>
</dbReference>
<dbReference type="Proteomes" id="UP000612680">
    <property type="component" value="Chromosome"/>
</dbReference>
<name>A0ABX7I7T9_9BACT</name>
<proteinExistence type="predicted"/>
<dbReference type="RefSeq" id="WP_204656290.1">
    <property type="nucleotide sequence ID" value="NZ_CP056775.1"/>
</dbReference>
<evidence type="ECO:0000313" key="1">
    <source>
        <dbReference type="EMBL" id="QRR02000.1"/>
    </source>
</evidence>
<accession>A0ABX7I7T9</accession>
<sequence>MSNQTLPDDQRLILFTDLTQTEREGFYSDDLGLFVEATGNSAHDRTGKTFGPGEVTSWKYIEDNSRNSDFMVIF</sequence>
<reference evidence="1 2" key="1">
    <citation type="submission" date="2020-06" db="EMBL/GenBank/DDBJ databases">
        <title>Dyadobacter sandarakinus sp. nov., isolated from the soil of the Arctic Yellow River Station.</title>
        <authorList>
            <person name="Zhang Y."/>
            <person name="Peng F."/>
        </authorList>
    </citation>
    <scope>NUCLEOTIDE SEQUENCE [LARGE SCALE GENOMIC DNA]</scope>
    <source>
        <strain evidence="1 2">Q3-56</strain>
    </source>
</reference>
<protein>
    <submittedName>
        <fullName evidence="1">Uncharacterized protein</fullName>
    </submittedName>
</protein>
<evidence type="ECO:0000313" key="2">
    <source>
        <dbReference type="Proteomes" id="UP000612680"/>
    </source>
</evidence>
<keyword evidence="2" id="KW-1185">Reference proteome</keyword>
<organism evidence="1 2">
    <name type="scientific">Dyadobacter sandarakinus</name>
    <dbReference type="NCBI Taxonomy" id="2747268"/>
    <lineage>
        <taxon>Bacteria</taxon>
        <taxon>Pseudomonadati</taxon>
        <taxon>Bacteroidota</taxon>
        <taxon>Cytophagia</taxon>
        <taxon>Cytophagales</taxon>
        <taxon>Spirosomataceae</taxon>
        <taxon>Dyadobacter</taxon>
    </lineage>
</organism>
<gene>
    <name evidence="1" type="ORF">HWI92_14325</name>
</gene>